<dbReference type="AlphaFoldDB" id="A0A5P2AUG9"/>
<accession>A0A5P2AUG9</accession>
<dbReference type="OrthoDB" id="4317271at2"/>
<reference evidence="2 3" key="1">
    <citation type="submission" date="2018-05" db="EMBL/GenBank/DDBJ databases">
        <title>Streptomyces venezuelae.</title>
        <authorList>
            <person name="Kim W."/>
            <person name="Lee N."/>
            <person name="Cho B.-K."/>
        </authorList>
    </citation>
    <scope>NUCLEOTIDE SEQUENCE [LARGE SCALE GENOMIC DNA]</scope>
    <source>
        <strain evidence="2 3">ATCC 15068</strain>
    </source>
</reference>
<proteinExistence type="predicted"/>
<evidence type="ECO:0008006" key="4">
    <source>
        <dbReference type="Google" id="ProtNLM"/>
    </source>
</evidence>
<evidence type="ECO:0000313" key="3">
    <source>
        <dbReference type="Proteomes" id="UP000324106"/>
    </source>
</evidence>
<dbReference type="RefSeq" id="WP_150267285.1">
    <property type="nucleotide sequence ID" value="NZ_CP029194.1"/>
</dbReference>
<sequence>MPEHPDRHTSRPRPALRGAMALVGCLLAATATAACGTAGAQSPKDGTARAVVATAPADPRPTADTDRKAPARIITRKAGDPFPGLFAHLPGTLVVTEDNCVAVKASKSAELTPIVWGHGWSVREENGGTAVYDAAGKLFAREGDRVGLGGGTSERFAGHPCVTGLVFEANDAQKAP</sequence>
<organism evidence="2 3">
    <name type="scientific">Streptomyces venezuelae</name>
    <dbReference type="NCBI Taxonomy" id="54571"/>
    <lineage>
        <taxon>Bacteria</taxon>
        <taxon>Bacillati</taxon>
        <taxon>Actinomycetota</taxon>
        <taxon>Actinomycetes</taxon>
        <taxon>Kitasatosporales</taxon>
        <taxon>Streptomycetaceae</taxon>
        <taxon>Streptomyces</taxon>
    </lineage>
</organism>
<gene>
    <name evidence="2" type="ORF">DEJ46_16585</name>
</gene>
<evidence type="ECO:0000256" key="1">
    <source>
        <dbReference type="SAM" id="SignalP"/>
    </source>
</evidence>
<dbReference type="PROSITE" id="PS51257">
    <property type="entry name" value="PROKAR_LIPOPROTEIN"/>
    <property type="match status" value="1"/>
</dbReference>
<dbReference type="EMBL" id="CP029194">
    <property type="protein sequence ID" value="QES20541.1"/>
    <property type="molecule type" value="Genomic_DNA"/>
</dbReference>
<feature type="chain" id="PRO_5039665708" description="Lipoprotein" evidence="1">
    <location>
        <begin position="34"/>
        <end position="176"/>
    </location>
</feature>
<dbReference type="Proteomes" id="UP000324106">
    <property type="component" value="Chromosome"/>
</dbReference>
<feature type="signal peptide" evidence="1">
    <location>
        <begin position="1"/>
        <end position="33"/>
    </location>
</feature>
<evidence type="ECO:0000313" key="2">
    <source>
        <dbReference type="EMBL" id="QES20541.1"/>
    </source>
</evidence>
<protein>
    <recommendedName>
        <fullName evidence="4">Lipoprotein</fullName>
    </recommendedName>
</protein>
<name>A0A5P2AUG9_STRVZ</name>
<keyword evidence="1" id="KW-0732">Signal</keyword>